<dbReference type="SUPFAM" id="SSF47384">
    <property type="entry name" value="Homodimeric domain of signal transducing histidine kinase"/>
    <property type="match status" value="1"/>
</dbReference>
<dbReference type="Proteomes" id="UP001501169">
    <property type="component" value="Unassembled WGS sequence"/>
</dbReference>
<dbReference type="Pfam" id="PF02518">
    <property type="entry name" value="HATPase_c"/>
    <property type="match status" value="1"/>
</dbReference>
<proteinExistence type="predicted"/>
<reference evidence="14 15" key="1">
    <citation type="journal article" date="2019" name="Int. J. Syst. Evol. Microbiol.">
        <title>The Global Catalogue of Microorganisms (GCM) 10K type strain sequencing project: providing services to taxonomists for standard genome sequencing and annotation.</title>
        <authorList>
            <consortium name="The Broad Institute Genomics Platform"/>
            <consortium name="The Broad Institute Genome Sequencing Center for Infectious Disease"/>
            <person name="Wu L."/>
            <person name="Ma J."/>
        </authorList>
    </citation>
    <scope>NUCLEOTIDE SEQUENCE [LARGE SCALE GENOMIC DNA]</scope>
    <source>
        <strain evidence="14 15">JCM 14331</strain>
    </source>
</reference>
<protein>
    <recommendedName>
        <fullName evidence="3">histidine kinase</fullName>
        <ecNumber evidence="3">2.7.13.3</ecNumber>
    </recommendedName>
</protein>
<dbReference type="Gene3D" id="6.10.340.10">
    <property type="match status" value="1"/>
</dbReference>
<comment type="subcellular location">
    <subcellularLocation>
        <location evidence="2">Membrane</location>
    </subcellularLocation>
</comment>
<sequence length="419" mass="45222">MKPRLTLKQQIAFTYLMLAFAVATTFSLVSYTTINIIEQQVIQARLNNIAGQLLPKQVTAPHRAEPAGAALLADNNIPLALRELPDGLHKLEVAQRQVYALLRQQDGHRYAIVQDLGELEHTERAAFIAMACGFVASLLLALALGRWSSRRIIAPVAALADAVRRDAAPAALPSLKAPDEIGVLSRAFARRTDALQQVLAREQLFTADVSHELRTPLTIILGAAELLAALPAAQPMQHAAAERIRRVAAETAERVSALLLLSRAPDTVSAPQTLLNAIIEAEISRCQPLLAGKEVSWQRQDTSNVSVAVHPELAAIMIGNLLRNACRHTESGYISVQLSQQQLIIEDSGSGIPVQIRARLFERFVHGDTQPPHEGTGLGLAIVKRVADHAGWHIVLQDADSGGSRFVITFPAASGPVSS</sequence>
<evidence type="ECO:0000256" key="8">
    <source>
        <dbReference type="ARBA" id="ARBA00022989"/>
    </source>
</evidence>
<dbReference type="PANTHER" id="PTHR45436">
    <property type="entry name" value="SENSOR HISTIDINE KINASE YKOH"/>
    <property type="match status" value="1"/>
</dbReference>
<dbReference type="SMART" id="SM00388">
    <property type="entry name" value="HisKA"/>
    <property type="match status" value="1"/>
</dbReference>
<organism evidence="14 15">
    <name type="scientific">Rheinheimera aquimaris</name>
    <dbReference type="NCBI Taxonomy" id="412437"/>
    <lineage>
        <taxon>Bacteria</taxon>
        <taxon>Pseudomonadati</taxon>
        <taxon>Pseudomonadota</taxon>
        <taxon>Gammaproteobacteria</taxon>
        <taxon>Chromatiales</taxon>
        <taxon>Chromatiaceae</taxon>
        <taxon>Rheinheimera</taxon>
    </lineage>
</organism>
<keyword evidence="5" id="KW-0808">Transferase</keyword>
<dbReference type="InterPro" id="IPR005467">
    <property type="entry name" value="His_kinase_dom"/>
</dbReference>
<evidence type="ECO:0000256" key="2">
    <source>
        <dbReference type="ARBA" id="ARBA00004370"/>
    </source>
</evidence>
<accession>A0ABN1DRL5</accession>
<dbReference type="EMBL" id="BAAAEO010000002">
    <property type="protein sequence ID" value="GAA0550340.1"/>
    <property type="molecule type" value="Genomic_DNA"/>
</dbReference>
<evidence type="ECO:0000256" key="10">
    <source>
        <dbReference type="ARBA" id="ARBA00023136"/>
    </source>
</evidence>
<evidence type="ECO:0000313" key="14">
    <source>
        <dbReference type="EMBL" id="GAA0550340.1"/>
    </source>
</evidence>
<keyword evidence="4" id="KW-0597">Phosphoprotein</keyword>
<dbReference type="InterPro" id="IPR036890">
    <property type="entry name" value="HATPase_C_sf"/>
</dbReference>
<evidence type="ECO:0000259" key="13">
    <source>
        <dbReference type="PROSITE" id="PS50885"/>
    </source>
</evidence>
<dbReference type="InterPro" id="IPR050428">
    <property type="entry name" value="TCS_sensor_his_kinase"/>
</dbReference>
<dbReference type="Gene3D" id="1.10.287.130">
    <property type="match status" value="1"/>
</dbReference>
<name>A0ABN1DRL5_9GAMM</name>
<feature type="transmembrane region" description="Helical" evidence="11">
    <location>
        <begin position="125"/>
        <end position="144"/>
    </location>
</feature>
<dbReference type="InterPro" id="IPR036097">
    <property type="entry name" value="HisK_dim/P_sf"/>
</dbReference>
<evidence type="ECO:0000259" key="12">
    <source>
        <dbReference type="PROSITE" id="PS50109"/>
    </source>
</evidence>
<dbReference type="EC" id="2.7.13.3" evidence="3"/>
<evidence type="ECO:0000256" key="1">
    <source>
        <dbReference type="ARBA" id="ARBA00000085"/>
    </source>
</evidence>
<comment type="caution">
    <text evidence="14">The sequence shown here is derived from an EMBL/GenBank/DDBJ whole genome shotgun (WGS) entry which is preliminary data.</text>
</comment>
<feature type="domain" description="HAMP" evidence="13">
    <location>
        <begin position="150"/>
        <end position="200"/>
    </location>
</feature>
<keyword evidence="6 11" id="KW-0812">Transmembrane</keyword>
<dbReference type="CDD" id="cd00082">
    <property type="entry name" value="HisKA"/>
    <property type="match status" value="1"/>
</dbReference>
<keyword evidence="15" id="KW-1185">Reference proteome</keyword>
<dbReference type="PROSITE" id="PS50885">
    <property type="entry name" value="HAMP"/>
    <property type="match status" value="1"/>
</dbReference>
<dbReference type="PANTHER" id="PTHR45436:SF16">
    <property type="entry name" value="HISTIDINE KINASE"/>
    <property type="match status" value="1"/>
</dbReference>
<dbReference type="Gene3D" id="3.30.565.10">
    <property type="entry name" value="Histidine kinase-like ATPase, C-terminal domain"/>
    <property type="match status" value="1"/>
</dbReference>
<dbReference type="GO" id="GO:0016301">
    <property type="term" value="F:kinase activity"/>
    <property type="evidence" value="ECO:0007669"/>
    <property type="project" value="UniProtKB-KW"/>
</dbReference>
<evidence type="ECO:0000256" key="11">
    <source>
        <dbReference type="SAM" id="Phobius"/>
    </source>
</evidence>
<evidence type="ECO:0000256" key="7">
    <source>
        <dbReference type="ARBA" id="ARBA00022777"/>
    </source>
</evidence>
<feature type="transmembrane region" description="Helical" evidence="11">
    <location>
        <begin position="12"/>
        <end position="31"/>
    </location>
</feature>
<dbReference type="PRINTS" id="PR00344">
    <property type="entry name" value="BCTRLSENSOR"/>
</dbReference>
<dbReference type="CDD" id="cd00075">
    <property type="entry name" value="HATPase"/>
    <property type="match status" value="1"/>
</dbReference>
<dbReference type="SUPFAM" id="SSF55874">
    <property type="entry name" value="ATPase domain of HSP90 chaperone/DNA topoisomerase II/histidine kinase"/>
    <property type="match status" value="1"/>
</dbReference>
<evidence type="ECO:0000256" key="3">
    <source>
        <dbReference type="ARBA" id="ARBA00012438"/>
    </source>
</evidence>
<dbReference type="Pfam" id="PF00512">
    <property type="entry name" value="HisKA"/>
    <property type="match status" value="1"/>
</dbReference>
<dbReference type="InterPro" id="IPR003661">
    <property type="entry name" value="HisK_dim/P_dom"/>
</dbReference>
<keyword evidence="8 11" id="KW-1133">Transmembrane helix</keyword>
<gene>
    <name evidence="14" type="ORF">GCM10009098_17560</name>
</gene>
<comment type="catalytic activity">
    <reaction evidence="1">
        <text>ATP + protein L-histidine = ADP + protein N-phospho-L-histidine.</text>
        <dbReference type="EC" id="2.7.13.3"/>
    </reaction>
</comment>
<dbReference type="InterPro" id="IPR003594">
    <property type="entry name" value="HATPase_dom"/>
</dbReference>
<dbReference type="SMART" id="SM00387">
    <property type="entry name" value="HATPase_c"/>
    <property type="match status" value="1"/>
</dbReference>
<dbReference type="InterPro" id="IPR003660">
    <property type="entry name" value="HAMP_dom"/>
</dbReference>
<feature type="domain" description="Histidine kinase" evidence="12">
    <location>
        <begin position="208"/>
        <end position="414"/>
    </location>
</feature>
<dbReference type="RefSeq" id="WP_226766692.1">
    <property type="nucleotide sequence ID" value="NZ_BAAAEO010000002.1"/>
</dbReference>
<keyword evidence="10 11" id="KW-0472">Membrane</keyword>
<evidence type="ECO:0000256" key="5">
    <source>
        <dbReference type="ARBA" id="ARBA00022679"/>
    </source>
</evidence>
<keyword evidence="9" id="KW-0902">Two-component regulatory system</keyword>
<evidence type="ECO:0000313" key="15">
    <source>
        <dbReference type="Proteomes" id="UP001501169"/>
    </source>
</evidence>
<dbReference type="InterPro" id="IPR004358">
    <property type="entry name" value="Sig_transdc_His_kin-like_C"/>
</dbReference>
<keyword evidence="7 14" id="KW-0418">Kinase</keyword>
<evidence type="ECO:0000256" key="9">
    <source>
        <dbReference type="ARBA" id="ARBA00023012"/>
    </source>
</evidence>
<evidence type="ECO:0000256" key="6">
    <source>
        <dbReference type="ARBA" id="ARBA00022692"/>
    </source>
</evidence>
<dbReference type="PROSITE" id="PS50109">
    <property type="entry name" value="HIS_KIN"/>
    <property type="match status" value="1"/>
</dbReference>
<evidence type="ECO:0000256" key="4">
    <source>
        <dbReference type="ARBA" id="ARBA00022553"/>
    </source>
</evidence>